<dbReference type="InterPro" id="IPR005064">
    <property type="entry name" value="BUG"/>
</dbReference>
<feature type="chain" id="PRO_5014646091" evidence="2">
    <location>
        <begin position="32"/>
        <end position="332"/>
    </location>
</feature>
<keyword evidence="4" id="KW-1185">Reference proteome</keyword>
<gene>
    <name evidence="3" type="ORF">C0081_19790</name>
</gene>
<protein>
    <submittedName>
        <fullName evidence="3">Tripartite tricarboxylate transporter substrate-binding protein</fullName>
    </submittedName>
</protein>
<dbReference type="SUPFAM" id="SSF53850">
    <property type="entry name" value="Periplasmic binding protein-like II"/>
    <property type="match status" value="1"/>
</dbReference>
<dbReference type="Proteomes" id="UP000234881">
    <property type="component" value="Unassembled WGS sequence"/>
</dbReference>
<evidence type="ECO:0000313" key="3">
    <source>
        <dbReference type="EMBL" id="PLW75318.1"/>
    </source>
</evidence>
<dbReference type="PIRSF" id="PIRSF017082">
    <property type="entry name" value="YflP"/>
    <property type="match status" value="1"/>
</dbReference>
<comment type="caution">
    <text evidence="3">The sequence shown here is derived from an EMBL/GenBank/DDBJ whole genome shotgun (WGS) entry which is preliminary data.</text>
</comment>
<evidence type="ECO:0000313" key="4">
    <source>
        <dbReference type="Proteomes" id="UP000234881"/>
    </source>
</evidence>
<name>A0A2N5XLL5_9HYPH</name>
<comment type="similarity">
    <text evidence="1">Belongs to the UPF0065 (bug) family.</text>
</comment>
<reference evidence="3 4" key="1">
    <citation type="submission" date="2018-01" db="EMBL/GenBank/DDBJ databases">
        <title>The draft genome sequence of Cohaesibacter sp. H1304.</title>
        <authorList>
            <person name="Wang N.-N."/>
            <person name="Du Z.-J."/>
        </authorList>
    </citation>
    <scope>NUCLEOTIDE SEQUENCE [LARGE SCALE GENOMIC DNA]</scope>
    <source>
        <strain evidence="3 4">H1304</strain>
    </source>
</reference>
<evidence type="ECO:0000256" key="2">
    <source>
        <dbReference type="SAM" id="SignalP"/>
    </source>
</evidence>
<sequence length="332" mass="34723">MEEFMMKITVKTLLGATALSLGALVATQAAAECDWKPERAVTYVVPWGAGGGTDANSRMLASMLSNEMGQPFNVVNRTGGNGVTGHSALARAKADGYTVGAATVEINTMHWVGLTDLTYKNITPIALVDVVPAGFTVKADSPYNSLKEVLDVAKAEPGKLTASGTSQGGIWHLALAGMLNAEGMDPASIRWIPSKGAGPAMKELMAGGVDVVTVAQSEAKNLIEQGELKGLGYMHSERMAALPDIPTTAEQLDSGWTLAAFITVSGPEGMDKEIACSYEKAALKVMATKEWAEFKASRGADVVLMGTEELNAFVKKSDAALGETIKAIGLAK</sequence>
<dbReference type="Gene3D" id="3.40.190.150">
    <property type="entry name" value="Bordetella uptake gene, domain 1"/>
    <property type="match status" value="1"/>
</dbReference>
<dbReference type="PANTHER" id="PTHR42928:SF5">
    <property type="entry name" value="BLR1237 PROTEIN"/>
    <property type="match status" value="1"/>
</dbReference>
<dbReference type="Pfam" id="PF03401">
    <property type="entry name" value="TctC"/>
    <property type="match status" value="1"/>
</dbReference>
<dbReference type="InterPro" id="IPR042100">
    <property type="entry name" value="Bug_dom1"/>
</dbReference>
<dbReference type="EMBL" id="PKUQ01000052">
    <property type="protein sequence ID" value="PLW75318.1"/>
    <property type="molecule type" value="Genomic_DNA"/>
</dbReference>
<dbReference type="Gene3D" id="3.40.190.10">
    <property type="entry name" value="Periplasmic binding protein-like II"/>
    <property type="match status" value="1"/>
</dbReference>
<evidence type="ECO:0000256" key="1">
    <source>
        <dbReference type="ARBA" id="ARBA00006987"/>
    </source>
</evidence>
<organism evidence="3 4">
    <name type="scientific">Cohaesibacter celericrescens</name>
    <dbReference type="NCBI Taxonomy" id="2067669"/>
    <lineage>
        <taxon>Bacteria</taxon>
        <taxon>Pseudomonadati</taxon>
        <taxon>Pseudomonadota</taxon>
        <taxon>Alphaproteobacteria</taxon>
        <taxon>Hyphomicrobiales</taxon>
        <taxon>Cohaesibacteraceae</taxon>
    </lineage>
</organism>
<dbReference type="PANTHER" id="PTHR42928">
    <property type="entry name" value="TRICARBOXYLATE-BINDING PROTEIN"/>
    <property type="match status" value="1"/>
</dbReference>
<feature type="signal peptide" evidence="2">
    <location>
        <begin position="1"/>
        <end position="31"/>
    </location>
</feature>
<dbReference type="CDD" id="cd07012">
    <property type="entry name" value="PBP2_Bug_TTT"/>
    <property type="match status" value="1"/>
</dbReference>
<proteinExistence type="inferred from homology"/>
<accession>A0A2N5XLL5</accession>
<keyword evidence="2" id="KW-0732">Signal</keyword>
<dbReference type="OrthoDB" id="7250490at2"/>
<dbReference type="AlphaFoldDB" id="A0A2N5XLL5"/>